<organism evidence="3 4">
    <name type="scientific">Promethearchaeum syntrophicum</name>
    <dbReference type="NCBI Taxonomy" id="2594042"/>
    <lineage>
        <taxon>Archaea</taxon>
        <taxon>Promethearchaeati</taxon>
        <taxon>Promethearchaeota</taxon>
        <taxon>Promethearchaeia</taxon>
        <taxon>Promethearchaeales</taxon>
        <taxon>Promethearchaeaceae</taxon>
        <taxon>Promethearchaeum</taxon>
    </lineage>
</organism>
<dbReference type="InterPro" id="IPR033880">
    <property type="entry name" value="SPFH_YdjI"/>
</dbReference>
<dbReference type="InterPro" id="IPR036013">
    <property type="entry name" value="Band_7/SPFH_dom_sf"/>
</dbReference>
<evidence type="ECO:0000313" key="3">
    <source>
        <dbReference type="EMBL" id="QEE15265.1"/>
    </source>
</evidence>
<reference evidence="3 4" key="1">
    <citation type="journal article" date="2020" name="Nature">
        <title>Isolation of an archaeon at the prokaryote-eukaryote interface.</title>
        <authorList>
            <person name="Imachi H."/>
            <person name="Nobu M.K."/>
            <person name="Nakahara N."/>
            <person name="Morono Y."/>
            <person name="Ogawara M."/>
            <person name="Takaki Y."/>
            <person name="Takano Y."/>
            <person name="Uematsu K."/>
            <person name="Ikuta T."/>
            <person name="Ito M."/>
            <person name="Matsui Y."/>
            <person name="Miyazaki M."/>
            <person name="Murata K."/>
            <person name="Saito Y."/>
            <person name="Sakai S."/>
            <person name="Song C."/>
            <person name="Tasumi E."/>
            <person name="Yamanaka Y."/>
            <person name="Yamaguchi T."/>
            <person name="Kamagata Y."/>
            <person name="Tamaki H."/>
            <person name="Takai K."/>
        </authorList>
    </citation>
    <scope>NUCLEOTIDE SEQUENCE [LARGE SCALE GENOMIC DNA]</scope>
    <source>
        <strain evidence="3 4">MK-D1</strain>
    </source>
</reference>
<keyword evidence="4" id="KW-1185">Reference proteome</keyword>
<dbReference type="KEGG" id="psyt:DSAG12_01090"/>
<protein>
    <submittedName>
        <fullName evidence="3">SPFH domain-containing protein</fullName>
    </submittedName>
</protein>
<dbReference type="PANTHER" id="PTHR37826:SF2">
    <property type="entry name" value="ZINC-RIBBON DOMAIN-CONTAINING PROTEIN"/>
    <property type="match status" value="1"/>
</dbReference>
<dbReference type="InterPro" id="IPR001107">
    <property type="entry name" value="Band_7"/>
</dbReference>
<evidence type="ECO:0000259" key="2">
    <source>
        <dbReference type="Pfam" id="PF12773"/>
    </source>
</evidence>
<accession>A0A5B9D8B1</accession>
<dbReference type="AlphaFoldDB" id="A0A5B9D8B1"/>
<name>A0A5B9D8B1_9ARCH</name>
<proteinExistence type="predicted"/>
<feature type="domain" description="Band 7" evidence="1">
    <location>
        <begin position="34"/>
        <end position="208"/>
    </location>
</feature>
<dbReference type="OrthoDB" id="53394at2157"/>
<dbReference type="CDD" id="cd03408">
    <property type="entry name" value="SPFH_like_u1"/>
    <property type="match status" value="1"/>
</dbReference>
<dbReference type="Pfam" id="PF01145">
    <property type="entry name" value="Band_7"/>
    <property type="match status" value="1"/>
</dbReference>
<dbReference type="PANTHER" id="PTHR37826">
    <property type="entry name" value="FLOTILLIN BAND_7_5 DOMAIN PROTEIN"/>
    <property type="match status" value="1"/>
</dbReference>
<sequence>MALGGMVVEWKDARPGDIVWRFPSNRLNWGSTIIVTESQWGMFFKDGKALDLFGPGRHMIKTMDLPLLGGLIKLFVGDVFEASCIFVSKSQFDGKFGGRTQTQELAPLMFNGQYWFKIADPQKFVLEICGNNNLFTTMAVNNYIRGYFNENLIGALSQYTLRQVYGKLKETSTAVKAEIQTAFTKIGLELIDVKFLKIDTEEKYRDRLFFMQTGGVGAGSVMAAETQKDVAKELGKSTGGAASAYIMSGGMKTGAVAGGGGDFMTCAHCGTQLKLDAKACSNCGKDPHPPAVPKSTGEGGKCKKCGDPLDKDEKFCDKCGTPASEDLCKNCGDPLDEGQKFCEQCGHPAGPLKCYKCGDPLDPGQRFCEKCGAKQ</sequence>
<dbReference type="Gene3D" id="3.30.479.30">
    <property type="entry name" value="Band 7 domain"/>
    <property type="match status" value="1"/>
</dbReference>
<dbReference type="SUPFAM" id="SSF117892">
    <property type="entry name" value="Band 7/SPFH domain"/>
    <property type="match status" value="1"/>
</dbReference>
<gene>
    <name evidence="3" type="ORF">DSAG12_01090</name>
</gene>
<dbReference type="Proteomes" id="UP000321408">
    <property type="component" value="Chromosome"/>
</dbReference>
<dbReference type="InterPro" id="IPR025874">
    <property type="entry name" value="DZR"/>
</dbReference>
<reference evidence="3 4" key="2">
    <citation type="journal article" date="2024" name="Int. J. Syst. Evol. Microbiol.">
        <title>Promethearchaeum syntrophicum gen. nov., sp. nov., an anaerobic, obligately syntrophic archaeon, the first isolate of the lineage 'Asgard' archaea, and proposal of the new archaeal phylum Promethearchaeota phyl. nov. and kingdom Promethearchaeati regn. nov.</title>
        <authorList>
            <person name="Imachi H."/>
            <person name="Nobu M.K."/>
            <person name="Kato S."/>
            <person name="Takaki Y."/>
            <person name="Miyazaki M."/>
            <person name="Miyata M."/>
            <person name="Ogawara M."/>
            <person name="Saito Y."/>
            <person name="Sakai S."/>
            <person name="Tahara Y.O."/>
            <person name="Takano Y."/>
            <person name="Tasumi E."/>
            <person name="Uematsu K."/>
            <person name="Yoshimura T."/>
            <person name="Itoh T."/>
            <person name="Ohkuma M."/>
            <person name="Takai K."/>
        </authorList>
    </citation>
    <scope>NUCLEOTIDE SEQUENCE [LARGE SCALE GENOMIC DNA]</scope>
    <source>
        <strain evidence="3 4">MK-D1</strain>
    </source>
</reference>
<dbReference type="EMBL" id="CP042905">
    <property type="protein sequence ID" value="QEE15265.1"/>
    <property type="molecule type" value="Genomic_DNA"/>
</dbReference>
<dbReference type="GeneID" id="41329087"/>
<feature type="domain" description="DZANK-type" evidence="2">
    <location>
        <begin position="302"/>
        <end position="346"/>
    </location>
</feature>
<evidence type="ECO:0000313" key="4">
    <source>
        <dbReference type="Proteomes" id="UP000321408"/>
    </source>
</evidence>
<evidence type="ECO:0000259" key="1">
    <source>
        <dbReference type="Pfam" id="PF01145"/>
    </source>
</evidence>
<dbReference type="Pfam" id="PF12773">
    <property type="entry name" value="DZR"/>
    <property type="match status" value="1"/>
</dbReference>
<dbReference type="RefSeq" id="WP_147662180.1">
    <property type="nucleotide sequence ID" value="NZ_CP042905.2"/>
</dbReference>